<gene>
    <name evidence="1" type="ORF">FHR32_006258</name>
</gene>
<organism evidence="1 2">
    <name type="scientific">Streptosporangium album</name>
    <dbReference type="NCBI Taxonomy" id="47479"/>
    <lineage>
        <taxon>Bacteria</taxon>
        <taxon>Bacillati</taxon>
        <taxon>Actinomycetota</taxon>
        <taxon>Actinomycetes</taxon>
        <taxon>Streptosporangiales</taxon>
        <taxon>Streptosporangiaceae</taxon>
        <taxon>Streptosporangium</taxon>
    </lineage>
</organism>
<evidence type="ECO:0000313" key="2">
    <source>
        <dbReference type="Proteomes" id="UP000534286"/>
    </source>
</evidence>
<name>A0A7W7S1K0_9ACTN</name>
<dbReference type="Proteomes" id="UP000534286">
    <property type="component" value="Unassembled WGS sequence"/>
</dbReference>
<dbReference type="AlphaFoldDB" id="A0A7W7S1K0"/>
<dbReference type="RefSeq" id="WP_184757963.1">
    <property type="nucleotide sequence ID" value="NZ_BAABEK010000186.1"/>
</dbReference>
<dbReference type="EMBL" id="JACHJU010000003">
    <property type="protein sequence ID" value="MBB4941872.1"/>
    <property type="molecule type" value="Genomic_DNA"/>
</dbReference>
<reference evidence="1 2" key="1">
    <citation type="submission" date="2020-08" db="EMBL/GenBank/DDBJ databases">
        <title>Sequencing the genomes of 1000 actinobacteria strains.</title>
        <authorList>
            <person name="Klenk H.-P."/>
        </authorList>
    </citation>
    <scope>NUCLEOTIDE SEQUENCE [LARGE SCALE GENOMIC DNA]</scope>
    <source>
        <strain evidence="1 2">DSM 43023</strain>
    </source>
</reference>
<protein>
    <submittedName>
        <fullName evidence="1">Uncharacterized protein</fullName>
    </submittedName>
</protein>
<proteinExistence type="predicted"/>
<evidence type="ECO:0000313" key="1">
    <source>
        <dbReference type="EMBL" id="MBB4941872.1"/>
    </source>
</evidence>
<accession>A0A7W7S1K0</accession>
<keyword evidence="2" id="KW-1185">Reference proteome</keyword>
<sequence>MSSATYVEPAELEPEIALVGGDVTKGVVRIGDTVLDPDDPCVPEGADLLHSGG</sequence>
<comment type="caution">
    <text evidence="1">The sequence shown here is derived from an EMBL/GenBank/DDBJ whole genome shotgun (WGS) entry which is preliminary data.</text>
</comment>